<reference evidence="3" key="1">
    <citation type="submission" date="2021-06" db="EMBL/GenBank/DDBJ databases">
        <authorList>
            <person name="Kallberg Y."/>
            <person name="Tangrot J."/>
            <person name="Rosling A."/>
        </authorList>
    </citation>
    <scope>NUCLEOTIDE SEQUENCE</scope>
    <source>
        <strain evidence="3">CL551</strain>
    </source>
</reference>
<dbReference type="Gene3D" id="3.40.50.1820">
    <property type="entry name" value="alpha/beta hydrolase"/>
    <property type="match status" value="1"/>
</dbReference>
<evidence type="ECO:0000256" key="1">
    <source>
        <dbReference type="ARBA" id="ARBA00022801"/>
    </source>
</evidence>
<gene>
    <name evidence="3" type="ORF">AMORRO_LOCUS7273</name>
</gene>
<accession>A0A9N9G8U2</accession>
<dbReference type="AlphaFoldDB" id="A0A9N9G8U2"/>
<keyword evidence="1" id="KW-0378">Hydrolase</keyword>
<name>A0A9N9G8U2_9GLOM</name>
<evidence type="ECO:0000259" key="2">
    <source>
        <dbReference type="Pfam" id="PF20434"/>
    </source>
</evidence>
<feature type="non-terminal residue" evidence="3">
    <location>
        <position position="494"/>
    </location>
</feature>
<dbReference type="InterPro" id="IPR049492">
    <property type="entry name" value="BD-FAE-like_dom"/>
</dbReference>
<dbReference type="EMBL" id="CAJVPV010005354">
    <property type="protein sequence ID" value="CAG8589348.1"/>
    <property type="molecule type" value="Genomic_DNA"/>
</dbReference>
<dbReference type="InterPro" id="IPR029058">
    <property type="entry name" value="AB_hydrolase_fold"/>
</dbReference>
<keyword evidence="4" id="KW-1185">Reference proteome</keyword>
<dbReference type="InterPro" id="IPR050300">
    <property type="entry name" value="GDXG_lipolytic_enzyme"/>
</dbReference>
<dbReference type="PANTHER" id="PTHR48081">
    <property type="entry name" value="AB HYDROLASE SUPERFAMILY PROTEIN C4A8.06C"/>
    <property type="match status" value="1"/>
</dbReference>
<dbReference type="PANTHER" id="PTHR48081:SF33">
    <property type="entry name" value="KYNURENINE FORMAMIDASE"/>
    <property type="match status" value="1"/>
</dbReference>
<dbReference type="Pfam" id="PF20434">
    <property type="entry name" value="BD-FAE"/>
    <property type="match status" value="1"/>
</dbReference>
<dbReference type="SUPFAM" id="SSF53474">
    <property type="entry name" value="alpha/beta-Hydrolases"/>
    <property type="match status" value="1"/>
</dbReference>
<sequence length="494" mass="56196">RSRLVAEDTMFGNCLLPERYSHSRKIKEKKDPGPALAISEVNSFSHTNMLWKVRIDIEHYQLCAFSFVYIEKSDSKGETLPFDFSRTANKQILHKHSVIQIEQITQLPREKTCIQTASQTDALPSQPLVPLNPIRVYKVTLYLLTCLYENLTGPLIPSILQYVWNKLSSERKKISVRKNVRYGPKKCNRLDIYLPDRVKNSRGLSTDDSRVGFPVIILISTSWNSGNRATCIPVAQNLQSQQYTVIVPDITLYPQGKISDMIADVQQCIYWTSTHARQFRGDPSQIYLMGHAAGATLAALTVIHDACAAMHVLPTNTTGVQLPVWNKAAKKTCLPRIRGLILFSGFYDMTYYYAYLYKLGLEHVHAMPRVMGNTSGSLLQCSPTYLIHHALKNTQKYEKLRMLLPEKVVLIHGENDTFNPSSSAQNFFYLLDSAGISVQLKIYKDIKHISPRIDLIVPTKKLCVLLLEDIKECCQGEQGEEQVIKKKSWDQREE</sequence>
<organism evidence="3 4">
    <name type="scientific">Acaulospora morrowiae</name>
    <dbReference type="NCBI Taxonomy" id="94023"/>
    <lineage>
        <taxon>Eukaryota</taxon>
        <taxon>Fungi</taxon>
        <taxon>Fungi incertae sedis</taxon>
        <taxon>Mucoromycota</taxon>
        <taxon>Glomeromycotina</taxon>
        <taxon>Glomeromycetes</taxon>
        <taxon>Diversisporales</taxon>
        <taxon>Acaulosporaceae</taxon>
        <taxon>Acaulospora</taxon>
    </lineage>
</organism>
<dbReference type="GO" id="GO:0016787">
    <property type="term" value="F:hydrolase activity"/>
    <property type="evidence" value="ECO:0007669"/>
    <property type="project" value="UniProtKB-KW"/>
</dbReference>
<protein>
    <submittedName>
        <fullName evidence="3">15564_t:CDS:1</fullName>
    </submittedName>
</protein>
<dbReference type="OrthoDB" id="6495301at2759"/>
<dbReference type="Proteomes" id="UP000789342">
    <property type="component" value="Unassembled WGS sequence"/>
</dbReference>
<proteinExistence type="predicted"/>
<feature type="domain" description="BD-FAE-like" evidence="2">
    <location>
        <begin position="211"/>
        <end position="305"/>
    </location>
</feature>
<evidence type="ECO:0000313" key="3">
    <source>
        <dbReference type="EMBL" id="CAG8589348.1"/>
    </source>
</evidence>
<comment type="caution">
    <text evidence="3">The sequence shown here is derived from an EMBL/GenBank/DDBJ whole genome shotgun (WGS) entry which is preliminary data.</text>
</comment>
<evidence type="ECO:0000313" key="4">
    <source>
        <dbReference type="Proteomes" id="UP000789342"/>
    </source>
</evidence>